<accession>J9GN31</accession>
<dbReference type="AlphaFoldDB" id="J9GN31"/>
<sequence>MLKRFYDICMMVKPSDDRIMSGRIDNPLIELLYRNIR</sequence>
<protein>
    <submittedName>
        <fullName evidence="1">Uncharacterized protein</fullName>
    </submittedName>
</protein>
<dbReference type="EMBL" id="AMCI01000385">
    <property type="protein sequence ID" value="EJX09472.1"/>
    <property type="molecule type" value="Genomic_DNA"/>
</dbReference>
<organism evidence="1">
    <name type="scientific">gut metagenome</name>
    <dbReference type="NCBI Taxonomy" id="749906"/>
    <lineage>
        <taxon>unclassified sequences</taxon>
        <taxon>metagenomes</taxon>
        <taxon>organismal metagenomes</taxon>
    </lineage>
</organism>
<name>J9GN31_9ZZZZ</name>
<proteinExistence type="predicted"/>
<reference evidence="1" key="1">
    <citation type="journal article" date="2012" name="PLoS ONE">
        <title>Gene sets for utilization of primary and secondary nutrition supplies in the distal gut of endangered iberian lynx.</title>
        <authorList>
            <person name="Alcaide M."/>
            <person name="Messina E."/>
            <person name="Richter M."/>
            <person name="Bargiela R."/>
            <person name="Peplies J."/>
            <person name="Huws S.A."/>
            <person name="Newbold C.J."/>
            <person name="Golyshin P.N."/>
            <person name="Simon M.A."/>
            <person name="Lopez G."/>
            <person name="Yakimov M.M."/>
            <person name="Ferrer M."/>
        </authorList>
    </citation>
    <scope>NUCLEOTIDE SEQUENCE</scope>
</reference>
<gene>
    <name evidence="1" type="ORF">EVA_02430</name>
</gene>
<comment type="caution">
    <text evidence="1">The sequence shown here is derived from an EMBL/GenBank/DDBJ whole genome shotgun (WGS) entry which is preliminary data.</text>
</comment>
<evidence type="ECO:0000313" key="1">
    <source>
        <dbReference type="EMBL" id="EJX09472.1"/>
    </source>
</evidence>